<gene>
    <name evidence="3" type="ordered locus">TOL2_C38210</name>
</gene>
<sequence length="215" mass="24354">MARVNQLPCHGFFLIIKILSKKYPKGATMTEKPALLIIDMVEDYFKDENHYPITPLARKIIPVINLLIKEFRKKNFPVIFSTDAFAEDDFLFTGKMHPHAIKGSKGAQVVADLDMAPEDLWLPKPRFSAFFDTGLEKILRDQQITLCAVAGIATNFCVLATAMDAICHNFKAVIVDDCSTAFSETMHAQCLDLYRKNPLYPLFRVMNSEDFVSEI</sequence>
<organism evidence="3 4">
    <name type="scientific">Desulfobacula toluolica (strain DSM 7467 / Tol2)</name>
    <dbReference type="NCBI Taxonomy" id="651182"/>
    <lineage>
        <taxon>Bacteria</taxon>
        <taxon>Pseudomonadati</taxon>
        <taxon>Thermodesulfobacteriota</taxon>
        <taxon>Desulfobacteria</taxon>
        <taxon>Desulfobacterales</taxon>
        <taxon>Desulfobacteraceae</taxon>
        <taxon>Desulfobacula</taxon>
    </lineage>
</organism>
<dbReference type="InterPro" id="IPR050272">
    <property type="entry name" value="Isochorismatase-like_hydrls"/>
</dbReference>
<dbReference type="Pfam" id="PF00857">
    <property type="entry name" value="Isochorismatase"/>
    <property type="match status" value="1"/>
</dbReference>
<dbReference type="Proteomes" id="UP000007347">
    <property type="component" value="Chromosome"/>
</dbReference>
<dbReference type="AlphaFoldDB" id="K0NSK4"/>
<dbReference type="STRING" id="651182.TOL2_C38210"/>
<dbReference type="KEGG" id="dto:TOL2_C38210"/>
<evidence type="ECO:0000256" key="1">
    <source>
        <dbReference type="ARBA" id="ARBA00022801"/>
    </source>
</evidence>
<dbReference type="Gene3D" id="3.40.50.850">
    <property type="entry name" value="Isochorismatase-like"/>
    <property type="match status" value="1"/>
</dbReference>
<dbReference type="SUPFAM" id="SSF52499">
    <property type="entry name" value="Isochorismatase-like hydrolases"/>
    <property type="match status" value="1"/>
</dbReference>
<evidence type="ECO:0000313" key="3">
    <source>
        <dbReference type="EMBL" id="CCK81977.1"/>
    </source>
</evidence>
<dbReference type="EMBL" id="FO203503">
    <property type="protein sequence ID" value="CCK81977.1"/>
    <property type="molecule type" value="Genomic_DNA"/>
</dbReference>
<evidence type="ECO:0000259" key="2">
    <source>
        <dbReference type="Pfam" id="PF00857"/>
    </source>
</evidence>
<reference evidence="3 4" key="1">
    <citation type="journal article" date="2013" name="Environ. Microbiol.">
        <title>Complete genome, catabolic sub-proteomes and key-metabolites of Desulfobacula toluolica Tol2, a marine, aromatic compound-degrading, sulfate-reducing bacterium.</title>
        <authorList>
            <person name="Wohlbrand L."/>
            <person name="Jacob J.H."/>
            <person name="Kube M."/>
            <person name="Mussmann M."/>
            <person name="Jarling R."/>
            <person name="Beck A."/>
            <person name="Amann R."/>
            <person name="Wilkes H."/>
            <person name="Reinhardt R."/>
            <person name="Rabus R."/>
        </authorList>
    </citation>
    <scope>NUCLEOTIDE SEQUENCE [LARGE SCALE GENOMIC DNA]</scope>
    <source>
        <strain evidence="4">DSM 7467 / Tol2</strain>
    </source>
</reference>
<accession>K0NSK4</accession>
<evidence type="ECO:0000313" key="4">
    <source>
        <dbReference type="Proteomes" id="UP000007347"/>
    </source>
</evidence>
<name>K0NSK4_DESTT</name>
<dbReference type="PANTHER" id="PTHR43540">
    <property type="entry name" value="PEROXYUREIDOACRYLATE/UREIDOACRYLATE AMIDOHYDROLASE-RELATED"/>
    <property type="match status" value="1"/>
</dbReference>
<feature type="domain" description="Isochorismatase-like" evidence="2">
    <location>
        <begin position="34"/>
        <end position="195"/>
    </location>
</feature>
<dbReference type="InterPro" id="IPR000868">
    <property type="entry name" value="Isochorismatase-like_dom"/>
</dbReference>
<dbReference type="HOGENOM" id="CLU_068979_8_4_7"/>
<dbReference type="GO" id="GO:0016787">
    <property type="term" value="F:hydrolase activity"/>
    <property type="evidence" value="ECO:0007669"/>
    <property type="project" value="UniProtKB-KW"/>
</dbReference>
<dbReference type="CDD" id="cd00431">
    <property type="entry name" value="cysteine_hydrolases"/>
    <property type="match status" value="1"/>
</dbReference>
<protein>
    <submittedName>
        <fullName evidence="3">Isochorismatase</fullName>
    </submittedName>
</protein>
<keyword evidence="4" id="KW-1185">Reference proteome</keyword>
<dbReference type="InterPro" id="IPR036380">
    <property type="entry name" value="Isochorismatase-like_sf"/>
</dbReference>
<keyword evidence="1" id="KW-0378">Hydrolase</keyword>
<proteinExistence type="predicted"/>
<dbReference type="PANTHER" id="PTHR43540:SF6">
    <property type="entry name" value="ISOCHORISMATASE-LIKE DOMAIN-CONTAINING PROTEIN"/>
    <property type="match status" value="1"/>
</dbReference>